<organism evidence="1 2">
    <name type="scientific">Bauhinia variegata</name>
    <name type="common">Purple orchid tree</name>
    <name type="synonym">Phanera variegata</name>
    <dbReference type="NCBI Taxonomy" id="167791"/>
    <lineage>
        <taxon>Eukaryota</taxon>
        <taxon>Viridiplantae</taxon>
        <taxon>Streptophyta</taxon>
        <taxon>Embryophyta</taxon>
        <taxon>Tracheophyta</taxon>
        <taxon>Spermatophyta</taxon>
        <taxon>Magnoliopsida</taxon>
        <taxon>eudicotyledons</taxon>
        <taxon>Gunneridae</taxon>
        <taxon>Pentapetalae</taxon>
        <taxon>rosids</taxon>
        <taxon>fabids</taxon>
        <taxon>Fabales</taxon>
        <taxon>Fabaceae</taxon>
        <taxon>Cercidoideae</taxon>
        <taxon>Cercideae</taxon>
        <taxon>Bauhiniinae</taxon>
        <taxon>Bauhinia</taxon>
    </lineage>
</organism>
<name>A0ACB9NQ16_BAUVA</name>
<proteinExistence type="predicted"/>
<accession>A0ACB9NQ16</accession>
<sequence>MFVMEKSESALVPLVPEWLRSAGSVAGAGSSAHHLASTSPHTDSSSVAHPTRNRPSKSTSDIDSPRSGCLERTSSSNSRRNSSNGSSKHAYSSFNRSHREKDRDREKERSNDGDHWDRDSSEQLANVYSGRIERDTLRRSRSMVSRKKSEILSRRVAVDTKNSGNSSQNNGNGIFYGVSIGSSIQQSVFDKDFPSLGTEEKQGMAEIGRVSSPVLGAAASQSLPVGSSALIGGEGWTSALAEVPTIIGGSSTGSLMAQQTVAITSSSAAPSTTAGLNMAEALAQTPSRARATPQVFVKTQKLEELAIKQSRQLIPVTPSMPKVLVLSSSEKSKPKTAARNAEMNVPSKNMQQQPSSFVIANQSVRSGNIKSDAPKTSGKFTDLKSVVWENGVSPTSKDVSSPTTISNSRPGNQLTVASAASTPLKNPNNLKSPTERKPTSLDLKLGSTMDKKPSLSQVQSRNDFFNLIKKKTLMNSPTVMPDSGPGNSSPTIQKSGEVTREVVSPPASPQTLGNSAEVTSNGDAHKEVHILPDSKEKDTTPEEFAFLRSLGWEENSGEDEGALTEEEINAFYRKFKLCQGMQPKLAKLFESYANFRGASAGLTSSDSGSEA</sequence>
<protein>
    <submittedName>
        <fullName evidence="1">Uncharacterized protein</fullName>
    </submittedName>
</protein>
<dbReference type="Proteomes" id="UP000828941">
    <property type="component" value="Chromosome 6"/>
</dbReference>
<comment type="caution">
    <text evidence="1">The sequence shown here is derived from an EMBL/GenBank/DDBJ whole genome shotgun (WGS) entry which is preliminary data.</text>
</comment>
<evidence type="ECO:0000313" key="2">
    <source>
        <dbReference type="Proteomes" id="UP000828941"/>
    </source>
</evidence>
<gene>
    <name evidence="1" type="ORF">L6164_016136</name>
</gene>
<evidence type="ECO:0000313" key="1">
    <source>
        <dbReference type="EMBL" id="KAI4337759.1"/>
    </source>
</evidence>
<keyword evidence="2" id="KW-1185">Reference proteome</keyword>
<reference evidence="1 2" key="1">
    <citation type="journal article" date="2022" name="DNA Res.">
        <title>Chromosomal-level genome assembly of the orchid tree Bauhinia variegata (Leguminosae; Cercidoideae) supports the allotetraploid origin hypothesis of Bauhinia.</title>
        <authorList>
            <person name="Zhong Y."/>
            <person name="Chen Y."/>
            <person name="Zheng D."/>
            <person name="Pang J."/>
            <person name="Liu Y."/>
            <person name="Luo S."/>
            <person name="Meng S."/>
            <person name="Qian L."/>
            <person name="Wei D."/>
            <person name="Dai S."/>
            <person name="Zhou R."/>
        </authorList>
    </citation>
    <scope>NUCLEOTIDE SEQUENCE [LARGE SCALE GENOMIC DNA]</scope>
    <source>
        <strain evidence="1">BV-YZ2020</strain>
    </source>
</reference>
<dbReference type="EMBL" id="CM039431">
    <property type="protein sequence ID" value="KAI4337759.1"/>
    <property type="molecule type" value="Genomic_DNA"/>
</dbReference>